<accession>A0ABR8NE86</accession>
<dbReference type="Gene3D" id="6.10.250.660">
    <property type="match status" value="1"/>
</dbReference>
<sequence>MWFFAVLVVLAMGGVAMVASGRGGSMAPAYDDRPDLALPDDRPIAAHDLRTVRFPLAFRGYRMSDVDEVLARLASELEERHPDEPAPDASSGEPPGV</sequence>
<keyword evidence="3" id="KW-1185">Reference proteome</keyword>
<dbReference type="EMBL" id="JACXYZ010000003">
    <property type="protein sequence ID" value="MBD3926443.1"/>
    <property type="molecule type" value="Genomic_DNA"/>
</dbReference>
<organism evidence="2 3">
    <name type="scientific">Nocardioides cavernae</name>
    <dbReference type="NCBI Taxonomy" id="1921566"/>
    <lineage>
        <taxon>Bacteria</taxon>
        <taxon>Bacillati</taxon>
        <taxon>Actinomycetota</taxon>
        <taxon>Actinomycetes</taxon>
        <taxon>Propionibacteriales</taxon>
        <taxon>Nocardioidaceae</taxon>
        <taxon>Nocardioides</taxon>
    </lineage>
</organism>
<comment type="caution">
    <text evidence="2">The sequence shown here is derived from an EMBL/GenBank/DDBJ whole genome shotgun (WGS) entry which is preliminary data.</text>
</comment>
<dbReference type="InterPro" id="IPR019933">
    <property type="entry name" value="DivIVA_domain"/>
</dbReference>
<gene>
    <name evidence="2" type="ORF">IEZ26_17600</name>
</gene>
<evidence type="ECO:0000313" key="3">
    <source>
        <dbReference type="Proteomes" id="UP000618818"/>
    </source>
</evidence>
<proteinExistence type="predicted"/>
<dbReference type="Proteomes" id="UP000618818">
    <property type="component" value="Unassembled WGS sequence"/>
</dbReference>
<protein>
    <submittedName>
        <fullName evidence="2">DivIVA domain-containing protein</fullName>
    </submittedName>
</protein>
<reference evidence="2 3" key="1">
    <citation type="submission" date="2020-09" db="EMBL/GenBank/DDBJ databases">
        <title>novel species in genus Nocardioides.</title>
        <authorList>
            <person name="Zhang G."/>
        </authorList>
    </citation>
    <scope>NUCLEOTIDE SEQUENCE [LARGE SCALE GENOMIC DNA]</scope>
    <source>
        <strain evidence="2 3">KCTC 39551</strain>
    </source>
</reference>
<evidence type="ECO:0000313" key="2">
    <source>
        <dbReference type="EMBL" id="MBD3926443.1"/>
    </source>
</evidence>
<feature type="region of interest" description="Disordered" evidence="1">
    <location>
        <begin position="76"/>
        <end position="97"/>
    </location>
</feature>
<dbReference type="NCBIfam" id="TIGR03544">
    <property type="entry name" value="DivI1A_domain"/>
    <property type="match status" value="1"/>
</dbReference>
<name>A0ABR8NE86_9ACTN</name>
<evidence type="ECO:0000256" key="1">
    <source>
        <dbReference type="SAM" id="MobiDB-lite"/>
    </source>
</evidence>